<feature type="compositionally biased region" description="Low complexity" evidence="14">
    <location>
        <begin position="258"/>
        <end position="277"/>
    </location>
</feature>
<evidence type="ECO:0000256" key="3">
    <source>
        <dbReference type="ARBA" id="ARBA00022475"/>
    </source>
</evidence>
<protein>
    <recommendedName>
        <fullName evidence="2">non-specific serine/threonine protein kinase</fullName>
        <ecNumber evidence="2">2.7.11.1</ecNumber>
    </recommendedName>
</protein>
<accession>A0A1A3N6I3</accession>
<evidence type="ECO:0000256" key="5">
    <source>
        <dbReference type="ARBA" id="ARBA00022679"/>
    </source>
</evidence>
<keyword evidence="12 15" id="KW-0472">Membrane</keyword>
<dbReference type="InterPro" id="IPR011042">
    <property type="entry name" value="6-blade_b-propeller_TolB-like"/>
</dbReference>
<keyword evidence="5" id="KW-0808">Transferase</keyword>
<dbReference type="Pfam" id="PF01436">
    <property type="entry name" value="NHL"/>
    <property type="match status" value="2"/>
</dbReference>
<dbReference type="PANTHER" id="PTHR43289:SF6">
    <property type="entry name" value="SERINE_THREONINE-PROTEIN KINASE NEKL-3"/>
    <property type="match status" value="1"/>
</dbReference>
<name>A0A1A3N6I3_MYCAS</name>
<dbReference type="PROSITE" id="PS51125">
    <property type="entry name" value="NHL"/>
    <property type="match status" value="2"/>
</dbReference>
<dbReference type="SMART" id="SM00220">
    <property type="entry name" value="S_TKc"/>
    <property type="match status" value="1"/>
</dbReference>
<dbReference type="Gene3D" id="1.10.510.10">
    <property type="entry name" value="Transferase(Phosphotransferase) domain 1"/>
    <property type="match status" value="1"/>
</dbReference>
<evidence type="ECO:0000256" key="8">
    <source>
        <dbReference type="ARBA" id="ARBA00022741"/>
    </source>
</evidence>
<dbReference type="EMBL" id="LZLR01000199">
    <property type="protein sequence ID" value="OBK16664.1"/>
    <property type="molecule type" value="Genomic_DNA"/>
</dbReference>
<dbReference type="InterPro" id="IPR001258">
    <property type="entry name" value="NHL_repeat"/>
</dbReference>
<keyword evidence="6 15" id="KW-0812">Transmembrane</keyword>
<evidence type="ECO:0000256" key="13">
    <source>
        <dbReference type="PROSITE-ProRule" id="PRU00504"/>
    </source>
</evidence>
<feature type="repeat" description="NHL" evidence="13">
    <location>
        <begin position="530"/>
        <end position="566"/>
    </location>
</feature>
<dbReference type="InterPro" id="IPR035016">
    <property type="entry name" value="NHL_PKND"/>
</dbReference>
<dbReference type="FunFam" id="1.10.510.10:FF:000021">
    <property type="entry name" value="Serine/threonine protein kinase"/>
    <property type="match status" value="1"/>
</dbReference>
<evidence type="ECO:0000256" key="1">
    <source>
        <dbReference type="ARBA" id="ARBA00004162"/>
    </source>
</evidence>
<dbReference type="GO" id="GO:0080090">
    <property type="term" value="P:regulation of primary metabolic process"/>
    <property type="evidence" value="ECO:0007669"/>
    <property type="project" value="UniProtKB-ARBA"/>
</dbReference>
<dbReference type="PROSITE" id="PS50011">
    <property type="entry name" value="PROTEIN_KINASE_DOM"/>
    <property type="match status" value="1"/>
</dbReference>
<dbReference type="InterPro" id="IPR008271">
    <property type="entry name" value="Ser/Thr_kinase_AS"/>
</dbReference>
<dbReference type="Gene3D" id="3.30.200.20">
    <property type="entry name" value="Phosphorylase Kinase, domain 1"/>
    <property type="match status" value="1"/>
</dbReference>
<evidence type="ECO:0000256" key="12">
    <source>
        <dbReference type="ARBA" id="ARBA00023136"/>
    </source>
</evidence>
<feature type="repeat" description="NHL" evidence="13">
    <location>
        <begin position="319"/>
        <end position="352"/>
    </location>
</feature>
<keyword evidence="11 15" id="KW-1133">Transmembrane helix</keyword>
<evidence type="ECO:0000256" key="11">
    <source>
        <dbReference type="ARBA" id="ARBA00022989"/>
    </source>
</evidence>
<feature type="region of interest" description="Disordered" evidence="14">
    <location>
        <begin position="251"/>
        <end position="277"/>
    </location>
</feature>
<evidence type="ECO:0000256" key="7">
    <source>
        <dbReference type="ARBA" id="ARBA00022737"/>
    </source>
</evidence>
<evidence type="ECO:0000256" key="10">
    <source>
        <dbReference type="ARBA" id="ARBA00022840"/>
    </source>
</evidence>
<dbReference type="PROSITE" id="PS00108">
    <property type="entry name" value="PROTEIN_KINASE_ST"/>
    <property type="match status" value="1"/>
</dbReference>
<evidence type="ECO:0000256" key="14">
    <source>
        <dbReference type="SAM" id="MobiDB-lite"/>
    </source>
</evidence>
<proteinExistence type="predicted"/>
<dbReference type="InterPro" id="IPR000719">
    <property type="entry name" value="Prot_kinase_dom"/>
</dbReference>
<keyword evidence="7" id="KW-0677">Repeat</keyword>
<dbReference type="PANTHER" id="PTHR43289">
    <property type="entry name" value="MITOGEN-ACTIVATED PROTEIN KINASE KINASE KINASE 20-RELATED"/>
    <property type="match status" value="1"/>
</dbReference>
<evidence type="ECO:0000256" key="9">
    <source>
        <dbReference type="ARBA" id="ARBA00022777"/>
    </source>
</evidence>
<evidence type="ECO:0000256" key="6">
    <source>
        <dbReference type="ARBA" id="ARBA00022692"/>
    </source>
</evidence>
<keyword evidence="9" id="KW-0418">Kinase</keyword>
<keyword evidence="8" id="KW-0547">Nucleotide-binding</keyword>
<gene>
    <name evidence="17" type="ORF">A5635_05990</name>
</gene>
<comment type="subcellular location">
    <subcellularLocation>
        <location evidence="1">Cell membrane</location>
        <topology evidence="1">Single-pass membrane protein</topology>
    </subcellularLocation>
</comment>
<dbReference type="InterPro" id="IPR011009">
    <property type="entry name" value="Kinase-like_dom_sf"/>
</dbReference>
<evidence type="ECO:0000256" key="4">
    <source>
        <dbReference type="ARBA" id="ARBA00022527"/>
    </source>
</evidence>
<dbReference type="EC" id="2.7.11.1" evidence="2"/>
<evidence type="ECO:0000313" key="17">
    <source>
        <dbReference type="EMBL" id="OBK16664.1"/>
    </source>
</evidence>
<dbReference type="SUPFAM" id="SSF56112">
    <property type="entry name" value="Protein kinase-like (PK-like)"/>
    <property type="match status" value="1"/>
</dbReference>
<evidence type="ECO:0000259" key="16">
    <source>
        <dbReference type="PROSITE" id="PS50011"/>
    </source>
</evidence>
<evidence type="ECO:0000256" key="2">
    <source>
        <dbReference type="ARBA" id="ARBA00012513"/>
    </source>
</evidence>
<dbReference type="GO" id="GO:0005886">
    <property type="term" value="C:plasma membrane"/>
    <property type="evidence" value="ECO:0007669"/>
    <property type="project" value="UniProtKB-SubCell"/>
</dbReference>
<evidence type="ECO:0000313" key="18">
    <source>
        <dbReference type="Proteomes" id="UP000093819"/>
    </source>
</evidence>
<organism evidence="17 18">
    <name type="scientific">Mycobacterium asiaticum</name>
    <dbReference type="NCBI Taxonomy" id="1790"/>
    <lineage>
        <taxon>Bacteria</taxon>
        <taxon>Bacillati</taxon>
        <taxon>Actinomycetota</taxon>
        <taxon>Actinomycetes</taxon>
        <taxon>Mycobacteriales</taxon>
        <taxon>Mycobacteriaceae</taxon>
        <taxon>Mycobacterium</taxon>
    </lineage>
</organism>
<dbReference type="AlphaFoldDB" id="A0A1A3N6I3"/>
<feature type="transmembrane region" description="Helical" evidence="15">
    <location>
        <begin position="284"/>
        <end position="303"/>
    </location>
</feature>
<dbReference type="Gene3D" id="2.120.10.30">
    <property type="entry name" value="TolB, C-terminal domain"/>
    <property type="match status" value="1"/>
</dbReference>
<dbReference type="CDD" id="cd14952">
    <property type="entry name" value="NHL_PKND_like"/>
    <property type="match status" value="1"/>
</dbReference>
<dbReference type="GO" id="GO:0005524">
    <property type="term" value="F:ATP binding"/>
    <property type="evidence" value="ECO:0007669"/>
    <property type="project" value="UniProtKB-KW"/>
</dbReference>
<dbReference type="Gene3D" id="2.40.10.500">
    <property type="match status" value="1"/>
</dbReference>
<comment type="caution">
    <text evidence="17">The sequence shown here is derived from an EMBL/GenBank/DDBJ whole genome shotgun (WGS) entry which is preliminary data.</text>
</comment>
<dbReference type="CDD" id="cd14014">
    <property type="entry name" value="STKc_PknB_like"/>
    <property type="match status" value="1"/>
</dbReference>
<dbReference type="SUPFAM" id="SSF63829">
    <property type="entry name" value="Calcium-dependent phosphotriesterase"/>
    <property type="match status" value="1"/>
</dbReference>
<feature type="domain" description="Protein kinase" evidence="16">
    <location>
        <begin position="1"/>
        <end position="251"/>
    </location>
</feature>
<evidence type="ECO:0000256" key="15">
    <source>
        <dbReference type="SAM" id="Phobius"/>
    </source>
</evidence>
<sequence length="566" mass="59731">MGSVYRAHDTALDRDVAVKVLRPEMATEPGFEERFRREAFAAGRLANPNIIPIYDAGEIDGRLYLVMPIIDGVDLHTVLRRDGPMSPPKAVRVVEQAAAALDAAHNSGLVHRDVKPSNLLVVADEFVYLIDFGLVQEALGTRLTRTNINPGTPAYMAPERFKLETIADARGDVYSLACVLYECMTGQPPFSGGGVEGLAAAHLFSEPPKPRSIVPAIPVGFDEVIARGMAKALDDRYQTARELATAARQALSSGSVDAATEPSAATPAAESTGAAPSSRNRRRALAIAAVAIVVAAVAAFLGLTNQTHSKAPAQTLVQFTGLAGPAGITVSAKGDVYVVDSGNNRVLELAAGSTSQTVIPFPGLDHPDDISVDNAGNVVVTEPRRHRVSELTPGSTSPIVLPFADLGEPTGVALSSHEPRPDQAVIVTDATHNRVLALRMHSAGQTELPFTGLDGPSAVTVGPDHAVYVIDRENERVLKLPRTAIVDTVLPYVIGRPDWVAVDSDGNAYVSDSHGNRVLKLVKESSTAITLPFNGLNNPQGVTVDAAGNVYVVDAGNNRVLKLPPS</sequence>
<keyword evidence="10" id="KW-0067">ATP-binding</keyword>
<dbReference type="Pfam" id="PF00069">
    <property type="entry name" value="Pkinase"/>
    <property type="match status" value="1"/>
</dbReference>
<keyword evidence="4" id="KW-0723">Serine/threonine-protein kinase</keyword>
<keyword evidence="3" id="KW-1003">Cell membrane</keyword>
<dbReference type="GO" id="GO:0004674">
    <property type="term" value="F:protein serine/threonine kinase activity"/>
    <property type="evidence" value="ECO:0007669"/>
    <property type="project" value="UniProtKB-KW"/>
</dbReference>
<dbReference type="Proteomes" id="UP000093819">
    <property type="component" value="Unassembled WGS sequence"/>
</dbReference>
<reference evidence="17 18" key="1">
    <citation type="submission" date="2016-06" db="EMBL/GenBank/DDBJ databases">
        <authorList>
            <person name="Kjaerup R.B."/>
            <person name="Dalgaard T.S."/>
            <person name="Juul-Madsen H.R."/>
        </authorList>
    </citation>
    <scope>NUCLEOTIDE SEQUENCE [LARGE SCALE GENOMIC DNA]</scope>
    <source>
        <strain evidence="17 18">1245335.1</strain>
    </source>
</reference>